<organism evidence="3 4">
    <name type="scientific">Actinomadura luteofluorescens</name>
    <dbReference type="NCBI Taxonomy" id="46163"/>
    <lineage>
        <taxon>Bacteria</taxon>
        <taxon>Bacillati</taxon>
        <taxon>Actinomycetota</taxon>
        <taxon>Actinomycetes</taxon>
        <taxon>Streptosporangiales</taxon>
        <taxon>Thermomonosporaceae</taxon>
        <taxon>Actinomadura</taxon>
    </lineage>
</organism>
<dbReference type="EMBL" id="JACCBA010000001">
    <property type="protein sequence ID" value="NYD45474.1"/>
    <property type="molecule type" value="Genomic_DNA"/>
</dbReference>
<gene>
    <name evidence="3" type="ORF">BJY14_001457</name>
</gene>
<dbReference type="GO" id="GO:0004674">
    <property type="term" value="F:protein serine/threonine kinase activity"/>
    <property type="evidence" value="ECO:0007669"/>
    <property type="project" value="UniProtKB-KW"/>
</dbReference>
<keyword evidence="1" id="KW-0723">Serine/threonine-protein kinase</keyword>
<dbReference type="Proteomes" id="UP000529783">
    <property type="component" value="Unassembled WGS sequence"/>
</dbReference>
<dbReference type="InterPro" id="IPR050267">
    <property type="entry name" value="Anti-sigma-factor_SerPK"/>
</dbReference>
<dbReference type="Gene3D" id="3.30.565.10">
    <property type="entry name" value="Histidine kinase-like ATPase, C-terminal domain"/>
    <property type="match status" value="1"/>
</dbReference>
<evidence type="ECO:0000313" key="4">
    <source>
        <dbReference type="Proteomes" id="UP000529783"/>
    </source>
</evidence>
<proteinExistence type="predicted"/>
<evidence type="ECO:0000313" key="3">
    <source>
        <dbReference type="EMBL" id="NYD45474.1"/>
    </source>
</evidence>
<feature type="domain" description="Histidine kinase/HSP90-like ATPase" evidence="2">
    <location>
        <begin position="3"/>
        <end position="112"/>
    </location>
</feature>
<keyword evidence="4" id="KW-1185">Reference proteome</keyword>
<evidence type="ECO:0000259" key="2">
    <source>
        <dbReference type="Pfam" id="PF13581"/>
    </source>
</evidence>
<name>A0A7Y9JFN7_9ACTN</name>
<dbReference type="InterPro" id="IPR036890">
    <property type="entry name" value="HATPase_C_sf"/>
</dbReference>
<dbReference type="InterPro" id="IPR003594">
    <property type="entry name" value="HATPase_dom"/>
</dbReference>
<sequence length="115" mass="12934">MEKVRIARDHVAEITTDWPVNEYFIRLVASELVTNAVRHAATEVIRVHACAGEGVYVIEVWDADRRPPVPAAQPLCPESPGGRGLWIVTDYADRWGVRHDDDDGGKVVYAQWTRP</sequence>
<dbReference type="PANTHER" id="PTHR35526:SF3">
    <property type="entry name" value="ANTI-SIGMA-F FACTOR RSBW"/>
    <property type="match status" value="1"/>
</dbReference>
<dbReference type="Pfam" id="PF13581">
    <property type="entry name" value="HATPase_c_2"/>
    <property type="match status" value="1"/>
</dbReference>
<dbReference type="PANTHER" id="PTHR35526">
    <property type="entry name" value="ANTI-SIGMA-F FACTOR RSBW-RELATED"/>
    <property type="match status" value="1"/>
</dbReference>
<comment type="caution">
    <text evidence="3">The sequence shown here is derived from an EMBL/GenBank/DDBJ whole genome shotgun (WGS) entry which is preliminary data.</text>
</comment>
<dbReference type="AlphaFoldDB" id="A0A7Y9JFN7"/>
<protein>
    <submittedName>
        <fullName evidence="3">Anti-sigma regulatory factor (Ser/Thr protein kinase)</fullName>
    </submittedName>
</protein>
<keyword evidence="1" id="KW-0418">Kinase</keyword>
<dbReference type="CDD" id="cd16936">
    <property type="entry name" value="HATPase_RsbW-like"/>
    <property type="match status" value="1"/>
</dbReference>
<accession>A0A7Y9JFN7</accession>
<reference evidence="3 4" key="1">
    <citation type="submission" date="2020-07" db="EMBL/GenBank/DDBJ databases">
        <title>Sequencing the genomes of 1000 actinobacteria strains.</title>
        <authorList>
            <person name="Klenk H.-P."/>
        </authorList>
    </citation>
    <scope>NUCLEOTIDE SEQUENCE [LARGE SCALE GENOMIC DNA]</scope>
    <source>
        <strain evidence="3 4">DSM 40398</strain>
    </source>
</reference>
<evidence type="ECO:0000256" key="1">
    <source>
        <dbReference type="ARBA" id="ARBA00022527"/>
    </source>
</evidence>
<dbReference type="SUPFAM" id="SSF55874">
    <property type="entry name" value="ATPase domain of HSP90 chaperone/DNA topoisomerase II/histidine kinase"/>
    <property type="match status" value="1"/>
</dbReference>
<keyword evidence="1" id="KW-0808">Transferase</keyword>